<evidence type="ECO:0000313" key="3">
    <source>
        <dbReference type="Proteomes" id="UP000619293"/>
    </source>
</evidence>
<organism evidence="2 3">
    <name type="scientific">Catellatospora chokoriensis</name>
    <dbReference type="NCBI Taxonomy" id="310353"/>
    <lineage>
        <taxon>Bacteria</taxon>
        <taxon>Bacillati</taxon>
        <taxon>Actinomycetota</taxon>
        <taxon>Actinomycetes</taxon>
        <taxon>Micromonosporales</taxon>
        <taxon>Micromonosporaceae</taxon>
        <taxon>Catellatospora</taxon>
    </lineage>
</organism>
<sequence>MRRAVIAAAVMVTALLAGAVPAQATEPAGGAGAHGGWVPAPSAAFEQPAGARCDFAIRSEPIRDEVRKLVLDTYADGKPKRDLYAGDLVVKFTNLETGAFTEVDASGTALVEYGTDGSMTYYVVGPVIFGFRADGSTLPRGMWLIDGVYSVAFTPTFQKTLTMVHGTTTNLCTLVD</sequence>
<gene>
    <name evidence="2" type="ORF">Cch02nite_23360</name>
</gene>
<reference evidence="2 3" key="1">
    <citation type="submission" date="2021-01" db="EMBL/GenBank/DDBJ databases">
        <title>Whole genome shotgun sequence of Catellatospora chokoriensis NBRC 107358.</title>
        <authorList>
            <person name="Komaki H."/>
            <person name="Tamura T."/>
        </authorList>
    </citation>
    <scope>NUCLEOTIDE SEQUENCE [LARGE SCALE GENOMIC DNA]</scope>
    <source>
        <strain evidence="2 3">NBRC 107358</strain>
    </source>
</reference>
<name>A0A8J3JPV0_9ACTN</name>
<dbReference type="Proteomes" id="UP000619293">
    <property type="component" value="Unassembled WGS sequence"/>
</dbReference>
<keyword evidence="3" id="KW-1185">Reference proteome</keyword>
<feature type="signal peptide" evidence="1">
    <location>
        <begin position="1"/>
        <end position="24"/>
    </location>
</feature>
<protein>
    <recommendedName>
        <fullName evidence="4">Allene oxide cyclase barrel-like domain-containing protein</fullName>
    </recommendedName>
</protein>
<dbReference type="EMBL" id="BONG01000011">
    <property type="protein sequence ID" value="GIF88892.1"/>
    <property type="molecule type" value="Genomic_DNA"/>
</dbReference>
<feature type="chain" id="PRO_5035262491" description="Allene oxide cyclase barrel-like domain-containing protein" evidence="1">
    <location>
        <begin position="25"/>
        <end position="176"/>
    </location>
</feature>
<evidence type="ECO:0000256" key="1">
    <source>
        <dbReference type="SAM" id="SignalP"/>
    </source>
</evidence>
<dbReference type="AlphaFoldDB" id="A0A8J3JPV0"/>
<dbReference type="RefSeq" id="WP_191838197.1">
    <property type="nucleotide sequence ID" value="NZ_BAAALB010000003.1"/>
</dbReference>
<evidence type="ECO:0000313" key="2">
    <source>
        <dbReference type="EMBL" id="GIF88892.1"/>
    </source>
</evidence>
<proteinExistence type="predicted"/>
<keyword evidence="1" id="KW-0732">Signal</keyword>
<comment type="caution">
    <text evidence="2">The sequence shown here is derived from an EMBL/GenBank/DDBJ whole genome shotgun (WGS) entry which is preliminary data.</text>
</comment>
<evidence type="ECO:0008006" key="4">
    <source>
        <dbReference type="Google" id="ProtNLM"/>
    </source>
</evidence>
<accession>A0A8J3JPV0</accession>